<keyword evidence="8 11" id="KW-0030">Aminoacyl-tRNA synthetase</keyword>
<dbReference type="SUPFAM" id="SSF55174">
    <property type="entry name" value="Alpha-L RNA-binding motif"/>
    <property type="match status" value="1"/>
</dbReference>
<dbReference type="GO" id="GO:0042803">
    <property type="term" value="F:protein homodimerization activity"/>
    <property type="evidence" value="ECO:0007669"/>
    <property type="project" value="UniProtKB-ARBA"/>
</dbReference>
<evidence type="ECO:0000256" key="3">
    <source>
        <dbReference type="ARBA" id="ARBA00022598"/>
    </source>
</evidence>
<dbReference type="InterPro" id="IPR036986">
    <property type="entry name" value="S4_RNA-bd_sf"/>
</dbReference>
<dbReference type="AlphaFoldDB" id="A0A5S5CNP5"/>
<dbReference type="Proteomes" id="UP000322499">
    <property type="component" value="Unassembled WGS sequence"/>
</dbReference>
<evidence type="ECO:0000256" key="10">
    <source>
        <dbReference type="ARBA" id="ARBA00060965"/>
    </source>
</evidence>
<dbReference type="InterPro" id="IPR001412">
    <property type="entry name" value="aa-tRNA-synth_I_CS"/>
</dbReference>
<feature type="short sequence motif" description="'KMSKS' region" evidence="11">
    <location>
        <begin position="239"/>
        <end position="243"/>
    </location>
</feature>
<dbReference type="RefSeq" id="WP_166534690.1">
    <property type="nucleotide sequence ID" value="NZ_VNHW01000014.1"/>
</dbReference>
<dbReference type="CDD" id="cd00805">
    <property type="entry name" value="TyrRS_core"/>
    <property type="match status" value="1"/>
</dbReference>
<dbReference type="GO" id="GO:0005524">
    <property type="term" value="F:ATP binding"/>
    <property type="evidence" value="ECO:0007669"/>
    <property type="project" value="UniProtKB-UniRule"/>
</dbReference>
<evidence type="ECO:0000256" key="2">
    <source>
        <dbReference type="ARBA" id="ARBA00022490"/>
    </source>
</evidence>
<feature type="short sequence motif" description="'HIGH' region" evidence="11">
    <location>
        <begin position="45"/>
        <end position="54"/>
    </location>
</feature>
<dbReference type="InterPro" id="IPR014729">
    <property type="entry name" value="Rossmann-like_a/b/a_fold"/>
</dbReference>
<comment type="caution">
    <text evidence="14">The sequence shown here is derived from an EMBL/GenBank/DDBJ whole genome shotgun (WGS) entry which is preliminary data.</text>
</comment>
<feature type="binding site" evidence="11">
    <location>
        <position position="183"/>
    </location>
    <ligand>
        <name>L-tyrosine</name>
        <dbReference type="ChEBI" id="CHEBI:58315"/>
    </ligand>
</feature>
<keyword evidence="4 11" id="KW-0547">Nucleotide-binding</keyword>
<dbReference type="PRINTS" id="PR01040">
    <property type="entry name" value="TRNASYNTHTYR"/>
</dbReference>
<dbReference type="InterPro" id="IPR002305">
    <property type="entry name" value="aa-tRNA-synth_Ic"/>
</dbReference>
<keyword evidence="15" id="KW-1185">Reference proteome</keyword>
<evidence type="ECO:0000256" key="11">
    <source>
        <dbReference type="HAMAP-Rule" id="MF_02006"/>
    </source>
</evidence>
<dbReference type="Gene3D" id="1.10.240.10">
    <property type="entry name" value="Tyrosyl-Transfer RNA Synthetase"/>
    <property type="match status" value="1"/>
</dbReference>
<dbReference type="EC" id="6.1.1.1" evidence="11"/>
<reference evidence="14 15" key="1">
    <citation type="submission" date="2019-07" db="EMBL/GenBank/DDBJ databases">
        <title>Genomic Encyclopedia of Archaeal and Bacterial Type Strains, Phase II (KMG-II): from individual species to whole genera.</title>
        <authorList>
            <person name="Goeker M."/>
        </authorList>
    </citation>
    <scope>NUCLEOTIDE SEQUENCE [LARGE SCALE GENOMIC DNA]</scope>
    <source>
        <strain evidence="14 15">DSM 46842</strain>
    </source>
</reference>
<dbReference type="PANTHER" id="PTHR11766">
    <property type="entry name" value="TYROSYL-TRNA SYNTHETASE"/>
    <property type="match status" value="1"/>
</dbReference>
<feature type="domain" description="Tyrosine--tRNA ligase SYY-like C-terminal" evidence="13">
    <location>
        <begin position="348"/>
        <end position="421"/>
    </location>
</feature>
<accession>A0A5S5CNP5</accession>
<evidence type="ECO:0000256" key="7">
    <source>
        <dbReference type="ARBA" id="ARBA00022917"/>
    </source>
</evidence>
<evidence type="ECO:0000256" key="1">
    <source>
        <dbReference type="ARBA" id="ARBA00004496"/>
    </source>
</evidence>
<dbReference type="Pfam" id="PF22421">
    <property type="entry name" value="SYY_C-terminal"/>
    <property type="match status" value="1"/>
</dbReference>
<keyword evidence="3 11" id="KW-0436">Ligase</keyword>
<protein>
    <recommendedName>
        <fullName evidence="11">Tyrosine--tRNA ligase</fullName>
        <ecNumber evidence="11">6.1.1.1</ecNumber>
    </recommendedName>
    <alternativeName>
        <fullName evidence="11">Tyrosyl-tRNA synthetase</fullName>
        <shortName evidence="11">TyrRS</shortName>
    </alternativeName>
</protein>
<dbReference type="GO" id="GO:0003723">
    <property type="term" value="F:RNA binding"/>
    <property type="evidence" value="ECO:0007669"/>
    <property type="project" value="UniProtKB-KW"/>
</dbReference>
<dbReference type="FunFam" id="3.40.50.620:FF:000008">
    <property type="entry name" value="Tyrosine--tRNA ligase"/>
    <property type="match status" value="1"/>
</dbReference>
<evidence type="ECO:0000313" key="14">
    <source>
        <dbReference type="EMBL" id="TYP84671.1"/>
    </source>
</evidence>
<comment type="subcellular location">
    <subcellularLocation>
        <location evidence="1 11">Cytoplasm</location>
    </subcellularLocation>
</comment>
<dbReference type="HAMAP" id="MF_02006">
    <property type="entry name" value="Tyr_tRNA_synth_type1"/>
    <property type="match status" value="1"/>
</dbReference>
<dbReference type="NCBIfam" id="TIGR00234">
    <property type="entry name" value="tyrS"/>
    <property type="match status" value="1"/>
</dbReference>
<dbReference type="EMBL" id="VNHW01000014">
    <property type="protein sequence ID" value="TYP84671.1"/>
    <property type="molecule type" value="Genomic_DNA"/>
</dbReference>
<dbReference type="GO" id="GO:0006437">
    <property type="term" value="P:tyrosyl-tRNA aminoacylation"/>
    <property type="evidence" value="ECO:0007669"/>
    <property type="project" value="UniProtKB-UniRule"/>
</dbReference>
<dbReference type="PROSITE" id="PS50889">
    <property type="entry name" value="S4"/>
    <property type="match status" value="1"/>
</dbReference>
<dbReference type="Pfam" id="PF00579">
    <property type="entry name" value="tRNA-synt_1b"/>
    <property type="match status" value="1"/>
</dbReference>
<comment type="catalytic activity">
    <reaction evidence="9 11">
        <text>tRNA(Tyr) + L-tyrosine + ATP = L-tyrosyl-tRNA(Tyr) + AMP + diphosphate + H(+)</text>
        <dbReference type="Rhea" id="RHEA:10220"/>
        <dbReference type="Rhea" id="RHEA-COMP:9706"/>
        <dbReference type="Rhea" id="RHEA-COMP:9707"/>
        <dbReference type="ChEBI" id="CHEBI:15378"/>
        <dbReference type="ChEBI" id="CHEBI:30616"/>
        <dbReference type="ChEBI" id="CHEBI:33019"/>
        <dbReference type="ChEBI" id="CHEBI:58315"/>
        <dbReference type="ChEBI" id="CHEBI:78442"/>
        <dbReference type="ChEBI" id="CHEBI:78536"/>
        <dbReference type="ChEBI" id="CHEBI:456215"/>
        <dbReference type="EC" id="6.1.1.1"/>
    </reaction>
</comment>
<keyword evidence="2 11" id="KW-0963">Cytoplasm</keyword>
<comment type="function">
    <text evidence="11">Catalyzes the attachment of tyrosine to tRNA(Tyr) in a two-step reaction: tyrosine is first activated by ATP to form Tyr-AMP and then transferred to the acceptor end of tRNA(Tyr).</text>
</comment>
<comment type="similarity">
    <text evidence="10 11">Belongs to the class-I aminoacyl-tRNA synthetase family. TyrS type 1 subfamily.</text>
</comment>
<proteinExistence type="inferred from homology"/>
<dbReference type="GO" id="GO:0004831">
    <property type="term" value="F:tyrosine-tRNA ligase activity"/>
    <property type="evidence" value="ECO:0007669"/>
    <property type="project" value="UniProtKB-UniRule"/>
</dbReference>
<evidence type="ECO:0000256" key="12">
    <source>
        <dbReference type="PROSITE-ProRule" id="PRU00182"/>
    </source>
</evidence>
<keyword evidence="5 11" id="KW-0067">ATP-binding</keyword>
<organism evidence="14 15">
    <name type="scientific">Blastococcus xanthinilyticus</name>
    <dbReference type="NCBI Taxonomy" id="1564164"/>
    <lineage>
        <taxon>Bacteria</taxon>
        <taxon>Bacillati</taxon>
        <taxon>Actinomycetota</taxon>
        <taxon>Actinomycetes</taxon>
        <taxon>Geodermatophilales</taxon>
        <taxon>Geodermatophilaceae</taxon>
        <taxon>Blastococcus</taxon>
    </lineage>
</organism>
<dbReference type="InterPro" id="IPR024107">
    <property type="entry name" value="Tyr-tRNA-ligase_bac_1"/>
</dbReference>
<name>A0A5S5CNP5_9ACTN</name>
<dbReference type="GO" id="GO:0005829">
    <property type="term" value="C:cytosol"/>
    <property type="evidence" value="ECO:0007669"/>
    <property type="project" value="TreeGrafter"/>
</dbReference>
<dbReference type="Gene3D" id="3.10.290.10">
    <property type="entry name" value="RNA-binding S4 domain"/>
    <property type="match status" value="1"/>
</dbReference>
<keyword evidence="7 11" id="KW-0648">Protein biosynthesis</keyword>
<keyword evidence="6 12" id="KW-0694">RNA-binding</keyword>
<dbReference type="InterPro" id="IPR002307">
    <property type="entry name" value="Tyr-tRNA-ligase"/>
</dbReference>
<gene>
    <name evidence="11" type="primary">tyrS</name>
    <name evidence="14" type="ORF">BD833_114100</name>
</gene>
<evidence type="ECO:0000313" key="15">
    <source>
        <dbReference type="Proteomes" id="UP000322499"/>
    </source>
</evidence>
<dbReference type="Gene3D" id="3.40.50.620">
    <property type="entry name" value="HUPs"/>
    <property type="match status" value="1"/>
</dbReference>
<dbReference type="InterPro" id="IPR054608">
    <property type="entry name" value="SYY-like_C"/>
</dbReference>
<evidence type="ECO:0000256" key="4">
    <source>
        <dbReference type="ARBA" id="ARBA00022741"/>
    </source>
</evidence>
<dbReference type="InterPro" id="IPR024088">
    <property type="entry name" value="Tyr-tRNA-ligase_bac-type"/>
</dbReference>
<dbReference type="FunFam" id="1.10.240.10:FF:000001">
    <property type="entry name" value="Tyrosine--tRNA ligase"/>
    <property type="match status" value="1"/>
</dbReference>
<feature type="binding site" evidence="11">
    <location>
        <position position="179"/>
    </location>
    <ligand>
        <name>L-tyrosine</name>
        <dbReference type="ChEBI" id="CHEBI:58315"/>
    </ligand>
</feature>
<feature type="binding site" evidence="11">
    <location>
        <position position="40"/>
    </location>
    <ligand>
        <name>L-tyrosine</name>
        <dbReference type="ChEBI" id="CHEBI:58315"/>
    </ligand>
</feature>
<feature type="binding site" evidence="11">
    <location>
        <position position="242"/>
    </location>
    <ligand>
        <name>ATP</name>
        <dbReference type="ChEBI" id="CHEBI:30616"/>
    </ligand>
</feature>
<dbReference type="SUPFAM" id="SSF52374">
    <property type="entry name" value="Nucleotidylyl transferase"/>
    <property type="match status" value="1"/>
</dbReference>
<dbReference type="PROSITE" id="PS00178">
    <property type="entry name" value="AA_TRNA_LIGASE_I"/>
    <property type="match status" value="1"/>
</dbReference>
<evidence type="ECO:0000256" key="6">
    <source>
        <dbReference type="ARBA" id="ARBA00022884"/>
    </source>
</evidence>
<evidence type="ECO:0000256" key="8">
    <source>
        <dbReference type="ARBA" id="ARBA00023146"/>
    </source>
</evidence>
<evidence type="ECO:0000256" key="5">
    <source>
        <dbReference type="ARBA" id="ARBA00022840"/>
    </source>
</evidence>
<sequence length="430" mass="46362">MTSSSDSGVIDELHRRGLIAQSTDEAALRAHLAEGPVAYYAGFDPTAQSLHVGHLLQFMVLRALQRAGHQPVVVVGGATGLIGDPRPSSERQLNDRDTVATWVGRIREQVAPFLDVPAETSGLKSPVYMDNLDWTAPVSAIDFLRDLGKHFRVGRMLAKEAVSARLNSEAGISYTEFSYQILQANDFRELYRRHGVTLQTGGSDQWGNLTAGIDLVRRTEGATVHALSTPLVTKSDGTKFGKSEGGAVWLDPTLTSPYAFFQFWLNADDADARMWLPLYSERPAEEVQALVAESVERPAARAVQRALAEELTLLVHGAEQLRQAEAAGRALFGREDLSSLDAGTLTAALEEAGSVTVDGAAPSLAQLLQQTGLVASLSEARRTVKEGGAYLNNERITDADAAPGEEAWLPGGWLVLRRGKRSIAGVRRAG</sequence>
<comment type="subunit">
    <text evidence="11">Homodimer.</text>
</comment>
<evidence type="ECO:0000259" key="13">
    <source>
        <dbReference type="Pfam" id="PF22421"/>
    </source>
</evidence>
<dbReference type="PANTHER" id="PTHR11766:SF0">
    <property type="entry name" value="TYROSINE--TRNA LIGASE, MITOCHONDRIAL"/>
    <property type="match status" value="1"/>
</dbReference>
<evidence type="ECO:0000256" key="9">
    <source>
        <dbReference type="ARBA" id="ARBA00048248"/>
    </source>
</evidence>